<evidence type="ECO:0000256" key="11">
    <source>
        <dbReference type="ARBA" id="ARBA00022840"/>
    </source>
</evidence>
<dbReference type="Pfam" id="PF00004">
    <property type="entry name" value="AAA"/>
    <property type="match status" value="1"/>
</dbReference>
<proteinExistence type="inferred from homology"/>
<keyword evidence="6" id="KW-0812">Transmembrane</keyword>
<protein>
    <recommendedName>
        <fullName evidence="17">AAA+ ATPase domain-containing protein</fullName>
    </recommendedName>
</protein>
<evidence type="ECO:0000256" key="9">
    <source>
        <dbReference type="ARBA" id="ARBA00022801"/>
    </source>
</evidence>
<dbReference type="Pfam" id="PF17862">
    <property type="entry name" value="AAA_lid_3"/>
    <property type="match status" value="1"/>
</dbReference>
<dbReference type="EnsemblProtists" id="EOD20106">
    <property type="protein sequence ID" value="EOD20106"/>
    <property type="gene ID" value="EMIHUDRAFT_451093"/>
</dbReference>
<evidence type="ECO:0000256" key="12">
    <source>
        <dbReference type="ARBA" id="ARBA00022946"/>
    </source>
</evidence>
<dbReference type="SUPFAM" id="SSF52540">
    <property type="entry name" value="P-loop containing nucleoside triphosphate hydrolases"/>
    <property type="match status" value="1"/>
</dbReference>
<dbReference type="RefSeq" id="XP_005772535.1">
    <property type="nucleotide sequence ID" value="XM_005772478.1"/>
</dbReference>
<dbReference type="PANTHER" id="PTHR23076">
    <property type="entry name" value="METALLOPROTEASE M41 FTSH"/>
    <property type="match status" value="1"/>
</dbReference>
<dbReference type="Pfam" id="PF01434">
    <property type="entry name" value="Peptidase_M41"/>
    <property type="match status" value="1"/>
</dbReference>
<dbReference type="FunFam" id="3.40.50.300:FF:000277">
    <property type="entry name" value="ATP-dependent zinc metalloprotease FtsH"/>
    <property type="match status" value="1"/>
</dbReference>
<evidence type="ECO:0000313" key="19">
    <source>
        <dbReference type="Proteomes" id="UP000013827"/>
    </source>
</evidence>
<accession>A0A0D3J9C1</accession>
<name>A0A0D3J9C1_EMIH1</name>
<dbReference type="GO" id="GO:0016887">
    <property type="term" value="F:ATP hydrolysis activity"/>
    <property type="evidence" value="ECO:0007669"/>
    <property type="project" value="InterPro"/>
</dbReference>
<evidence type="ECO:0000256" key="13">
    <source>
        <dbReference type="ARBA" id="ARBA00022989"/>
    </source>
</evidence>
<evidence type="ECO:0000256" key="15">
    <source>
        <dbReference type="ARBA" id="ARBA00023136"/>
    </source>
</evidence>
<dbReference type="Proteomes" id="UP000013827">
    <property type="component" value="Unassembled WGS sequence"/>
</dbReference>
<keyword evidence="8 16" id="KW-0547">Nucleotide-binding</keyword>
<dbReference type="SUPFAM" id="SSF140990">
    <property type="entry name" value="FtsH protease domain-like"/>
    <property type="match status" value="1"/>
</dbReference>
<dbReference type="Gene3D" id="1.10.8.60">
    <property type="match status" value="1"/>
</dbReference>
<comment type="cofactor">
    <cofactor evidence="1">
        <name>Zn(2+)</name>
        <dbReference type="ChEBI" id="CHEBI:29105"/>
    </cofactor>
</comment>
<dbReference type="InterPro" id="IPR037219">
    <property type="entry name" value="Peptidase_M41-like"/>
</dbReference>
<keyword evidence="11 16" id="KW-0067">ATP-binding</keyword>
<dbReference type="HOGENOM" id="CLU_000688_9_3_1"/>
<dbReference type="SMART" id="SM00382">
    <property type="entry name" value="AAA"/>
    <property type="match status" value="1"/>
</dbReference>
<dbReference type="STRING" id="2903.R1EAR1"/>
<evidence type="ECO:0000256" key="5">
    <source>
        <dbReference type="ARBA" id="ARBA00022670"/>
    </source>
</evidence>
<evidence type="ECO:0000256" key="4">
    <source>
        <dbReference type="ARBA" id="ARBA00010550"/>
    </source>
</evidence>
<keyword evidence="13" id="KW-1133">Transmembrane helix</keyword>
<evidence type="ECO:0000256" key="6">
    <source>
        <dbReference type="ARBA" id="ARBA00022692"/>
    </source>
</evidence>
<evidence type="ECO:0000256" key="10">
    <source>
        <dbReference type="ARBA" id="ARBA00022833"/>
    </source>
</evidence>
<dbReference type="OMA" id="MYDEYLL"/>
<evidence type="ECO:0000256" key="1">
    <source>
        <dbReference type="ARBA" id="ARBA00001947"/>
    </source>
</evidence>
<reference evidence="18" key="2">
    <citation type="submission" date="2024-10" db="UniProtKB">
        <authorList>
            <consortium name="EnsemblProtists"/>
        </authorList>
    </citation>
    <scope>IDENTIFICATION</scope>
</reference>
<comment type="similarity">
    <text evidence="4">In the N-terminal section; belongs to the AAA ATPase family.</text>
</comment>
<dbReference type="InterPro" id="IPR027417">
    <property type="entry name" value="P-loop_NTPase"/>
</dbReference>
<dbReference type="Gene3D" id="3.40.50.300">
    <property type="entry name" value="P-loop containing nucleotide triphosphate hydrolases"/>
    <property type="match status" value="1"/>
</dbReference>
<dbReference type="FunFam" id="1.20.58.760:FF:000001">
    <property type="entry name" value="ATP-dependent zinc metalloprotease FtsH"/>
    <property type="match status" value="1"/>
</dbReference>
<comment type="subcellular location">
    <subcellularLocation>
        <location evidence="2">Membrane</location>
        <topology evidence="2">Multi-pass membrane protein</topology>
    </subcellularLocation>
</comment>
<dbReference type="PaxDb" id="2903-EOD20106"/>
<keyword evidence="19" id="KW-1185">Reference proteome</keyword>
<dbReference type="InterPro" id="IPR003960">
    <property type="entry name" value="ATPase_AAA_CS"/>
</dbReference>
<dbReference type="InterPro" id="IPR003959">
    <property type="entry name" value="ATPase_AAA_core"/>
</dbReference>
<keyword evidence="5" id="KW-0645">Protease</keyword>
<evidence type="ECO:0000256" key="16">
    <source>
        <dbReference type="RuleBase" id="RU003651"/>
    </source>
</evidence>
<dbReference type="GO" id="GO:0016020">
    <property type="term" value="C:membrane"/>
    <property type="evidence" value="ECO:0007669"/>
    <property type="project" value="UniProtKB-SubCell"/>
</dbReference>
<dbReference type="GO" id="GO:0005524">
    <property type="term" value="F:ATP binding"/>
    <property type="evidence" value="ECO:0007669"/>
    <property type="project" value="UniProtKB-KW"/>
</dbReference>
<comment type="similarity">
    <text evidence="16">Belongs to the AAA ATPase family.</text>
</comment>
<comment type="similarity">
    <text evidence="3">In the C-terminal section; belongs to the peptidase M41 family.</text>
</comment>
<dbReference type="eggNOG" id="KOG0734">
    <property type="taxonomic scope" value="Eukaryota"/>
</dbReference>
<dbReference type="FunFam" id="1.10.8.60:FF:000001">
    <property type="entry name" value="ATP-dependent zinc metalloprotease FtsH"/>
    <property type="match status" value="1"/>
</dbReference>
<dbReference type="GeneID" id="17265604"/>
<keyword evidence="12" id="KW-0809">Transit peptide</keyword>
<dbReference type="InterPro" id="IPR000642">
    <property type="entry name" value="Peptidase_M41"/>
</dbReference>
<evidence type="ECO:0000256" key="3">
    <source>
        <dbReference type="ARBA" id="ARBA00010044"/>
    </source>
</evidence>
<dbReference type="GO" id="GO:0004222">
    <property type="term" value="F:metalloendopeptidase activity"/>
    <property type="evidence" value="ECO:0007669"/>
    <property type="project" value="InterPro"/>
</dbReference>
<keyword evidence="14" id="KW-0482">Metalloprotease</keyword>
<organism evidence="18 19">
    <name type="scientific">Emiliania huxleyi (strain CCMP1516)</name>
    <dbReference type="NCBI Taxonomy" id="280463"/>
    <lineage>
        <taxon>Eukaryota</taxon>
        <taxon>Haptista</taxon>
        <taxon>Haptophyta</taxon>
        <taxon>Prymnesiophyceae</taxon>
        <taxon>Isochrysidales</taxon>
        <taxon>Noelaerhabdaceae</taxon>
        <taxon>Emiliania</taxon>
    </lineage>
</organism>
<dbReference type="InterPro" id="IPR003593">
    <property type="entry name" value="AAA+_ATPase"/>
</dbReference>
<dbReference type="KEGG" id="ehx:EMIHUDRAFT_451093"/>
<dbReference type="GO" id="GO:0006508">
    <property type="term" value="P:proteolysis"/>
    <property type="evidence" value="ECO:0007669"/>
    <property type="project" value="UniProtKB-KW"/>
</dbReference>
<keyword evidence="10" id="KW-0862">Zinc</keyword>
<evidence type="ECO:0000259" key="17">
    <source>
        <dbReference type="SMART" id="SM00382"/>
    </source>
</evidence>
<keyword evidence="7" id="KW-0479">Metal-binding</keyword>
<dbReference type="CDD" id="cd19501">
    <property type="entry name" value="RecA-like_FtsH"/>
    <property type="match status" value="1"/>
</dbReference>
<dbReference type="AlphaFoldDB" id="A0A0D3J9C1"/>
<dbReference type="GO" id="GO:0046872">
    <property type="term" value="F:metal ion binding"/>
    <property type="evidence" value="ECO:0007669"/>
    <property type="project" value="UniProtKB-KW"/>
</dbReference>
<dbReference type="Gene3D" id="1.20.58.760">
    <property type="entry name" value="Peptidase M41"/>
    <property type="match status" value="1"/>
</dbReference>
<evidence type="ECO:0000256" key="8">
    <source>
        <dbReference type="ARBA" id="ARBA00022741"/>
    </source>
</evidence>
<dbReference type="InterPro" id="IPR041569">
    <property type="entry name" value="AAA_lid_3"/>
</dbReference>
<dbReference type="PANTHER" id="PTHR23076:SF97">
    <property type="entry name" value="ATP-DEPENDENT ZINC METALLOPROTEASE YME1L1"/>
    <property type="match status" value="1"/>
</dbReference>
<evidence type="ECO:0000256" key="14">
    <source>
        <dbReference type="ARBA" id="ARBA00023049"/>
    </source>
</evidence>
<evidence type="ECO:0000313" key="18">
    <source>
        <dbReference type="EnsemblProtists" id="EOD20106"/>
    </source>
</evidence>
<feature type="domain" description="AAA+ ATPase" evidence="17">
    <location>
        <begin position="292"/>
        <end position="424"/>
    </location>
</feature>
<reference evidence="19" key="1">
    <citation type="journal article" date="2013" name="Nature">
        <title>Pan genome of the phytoplankton Emiliania underpins its global distribution.</title>
        <authorList>
            <person name="Read B.A."/>
            <person name="Kegel J."/>
            <person name="Klute M.J."/>
            <person name="Kuo A."/>
            <person name="Lefebvre S.C."/>
            <person name="Maumus F."/>
            <person name="Mayer C."/>
            <person name="Miller J."/>
            <person name="Monier A."/>
            <person name="Salamov A."/>
            <person name="Young J."/>
            <person name="Aguilar M."/>
            <person name="Claverie J.M."/>
            <person name="Frickenhaus S."/>
            <person name="Gonzalez K."/>
            <person name="Herman E.K."/>
            <person name="Lin Y.C."/>
            <person name="Napier J."/>
            <person name="Ogata H."/>
            <person name="Sarno A.F."/>
            <person name="Shmutz J."/>
            <person name="Schroeder D."/>
            <person name="de Vargas C."/>
            <person name="Verret F."/>
            <person name="von Dassow P."/>
            <person name="Valentin K."/>
            <person name="Van de Peer Y."/>
            <person name="Wheeler G."/>
            <person name="Dacks J.B."/>
            <person name="Delwiche C.F."/>
            <person name="Dyhrman S.T."/>
            <person name="Glockner G."/>
            <person name="John U."/>
            <person name="Richards T."/>
            <person name="Worden A.Z."/>
            <person name="Zhang X."/>
            <person name="Grigoriev I.V."/>
            <person name="Allen A.E."/>
            <person name="Bidle K."/>
            <person name="Borodovsky M."/>
            <person name="Bowler C."/>
            <person name="Brownlee C."/>
            <person name="Cock J.M."/>
            <person name="Elias M."/>
            <person name="Gladyshev V.N."/>
            <person name="Groth M."/>
            <person name="Guda C."/>
            <person name="Hadaegh A."/>
            <person name="Iglesias-Rodriguez M.D."/>
            <person name="Jenkins J."/>
            <person name="Jones B.M."/>
            <person name="Lawson T."/>
            <person name="Leese F."/>
            <person name="Lindquist E."/>
            <person name="Lobanov A."/>
            <person name="Lomsadze A."/>
            <person name="Malik S.B."/>
            <person name="Marsh M.E."/>
            <person name="Mackinder L."/>
            <person name="Mock T."/>
            <person name="Mueller-Roeber B."/>
            <person name="Pagarete A."/>
            <person name="Parker M."/>
            <person name="Probert I."/>
            <person name="Quesneville H."/>
            <person name="Raines C."/>
            <person name="Rensing S.A."/>
            <person name="Riano-Pachon D.M."/>
            <person name="Richier S."/>
            <person name="Rokitta S."/>
            <person name="Shiraiwa Y."/>
            <person name="Soanes D.M."/>
            <person name="van der Giezen M."/>
            <person name="Wahlund T.M."/>
            <person name="Williams B."/>
            <person name="Wilson W."/>
            <person name="Wolfe G."/>
            <person name="Wurch L.L."/>
        </authorList>
    </citation>
    <scope>NUCLEOTIDE SEQUENCE</scope>
</reference>
<dbReference type="GO" id="GO:0004176">
    <property type="term" value="F:ATP-dependent peptidase activity"/>
    <property type="evidence" value="ECO:0007669"/>
    <property type="project" value="InterPro"/>
</dbReference>
<sequence length="688" mass="72576">MIGRSRILAGSAGLRAGSAGLGAVLARPLLSRGAHGASTSGIGAAAGLLRSRAAADPEAWAGGPGGLRSQAARQLSVSATQLRSLRALEEEANRFPDDAHRQQRLMEACNAQKQPHVAVRRFECGAYAADEAVAKEYIRALALSNQLARLSLPQLIASLDASGALARDESARYAAGGVGGGGGGGLGAGASRGTPETPLHIQWHESPRAQFWKLLRSLALTGALVFAAYTLLGEQARGLPRGLGFSTEVQPVHGSAKRFSDVCGAEEAIADLKDIVEYLRNPKRFTRLGGKLPKGVLLTGPPGTGKTLLARAVAGEAGVPFFYMSGSEFEEVFVGVGAKRAAKKRSPCIIFIDEIDAIGSHRNPKEQQARAMKMTLNQLLVEMDGFTQNTGVIVLAATNFPEALDRALVRPGRFDTNVAAPLPDVVVPLPDVGGRRAVLELYTKPVPLDPDVEIEVIARATPGFSGADLSNLVNVAALHASHLEKKRVGMADLEYACDKIRMGAERKSAGGHALVALHTAGSQPIHKATIVPRGNALGMVSYLPEKDQLNLSREQMLAHLDICMGGRVAEELIFGKENVTTGASSDLAQATSTARNMIIKYGMSDALGPVYHGDGDLSRLSSAGREAVEAEVKRLCTAADANARRILTDHADQLHRLADGLLEFETLSPDDIRAILAGRPPALRGCVL</sequence>
<keyword evidence="9" id="KW-0378">Hydrolase</keyword>
<dbReference type="PROSITE" id="PS00674">
    <property type="entry name" value="AAA"/>
    <property type="match status" value="1"/>
</dbReference>
<keyword evidence="15" id="KW-0472">Membrane</keyword>
<evidence type="ECO:0000256" key="7">
    <source>
        <dbReference type="ARBA" id="ARBA00022723"/>
    </source>
</evidence>
<evidence type="ECO:0000256" key="2">
    <source>
        <dbReference type="ARBA" id="ARBA00004141"/>
    </source>
</evidence>